<evidence type="ECO:0000256" key="2">
    <source>
        <dbReference type="ARBA" id="ARBA00007951"/>
    </source>
</evidence>
<accession>A0A6B2LZ58</accession>
<evidence type="ECO:0000256" key="5">
    <source>
        <dbReference type="ARBA" id="ARBA00022801"/>
    </source>
</evidence>
<dbReference type="GO" id="GO:0006004">
    <property type="term" value="P:fucose metabolic process"/>
    <property type="evidence" value="ECO:0007669"/>
    <property type="project" value="InterPro"/>
</dbReference>
<dbReference type="PANTHER" id="PTHR10030:SF37">
    <property type="entry name" value="ALPHA-L-FUCOSIDASE-RELATED"/>
    <property type="match status" value="1"/>
</dbReference>
<dbReference type="InterPro" id="IPR000933">
    <property type="entry name" value="Glyco_hydro_29"/>
</dbReference>
<feature type="chain" id="PRO_5025547828" description="alpha-L-fucosidase" evidence="7">
    <location>
        <begin position="23"/>
        <end position="442"/>
    </location>
</feature>
<evidence type="ECO:0000256" key="7">
    <source>
        <dbReference type="SAM" id="SignalP"/>
    </source>
</evidence>
<evidence type="ECO:0000256" key="4">
    <source>
        <dbReference type="ARBA" id="ARBA00022729"/>
    </source>
</evidence>
<evidence type="ECO:0000256" key="3">
    <source>
        <dbReference type="ARBA" id="ARBA00012662"/>
    </source>
</evidence>
<evidence type="ECO:0000313" key="10">
    <source>
        <dbReference type="Proteomes" id="UP000478417"/>
    </source>
</evidence>
<dbReference type="Gene3D" id="3.20.20.80">
    <property type="entry name" value="Glycosidases"/>
    <property type="match status" value="1"/>
</dbReference>
<dbReference type="EC" id="3.2.1.51" evidence="3"/>
<gene>
    <name evidence="9" type="ORF">G0Q06_04605</name>
</gene>
<evidence type="ECO:0000313" key="9">
    <source>
        <dbReference type="EMBL" id="NDV61723.1"/>
    </source>
</evidence>
<dbReference type="Pfam" id="PF01120">
    <property type="entry name" value="Alpha_L_fucos"/>
    <property type="match status" value="1"/>
</dbReference>
<evidence type="ECO:0000259" key="8">
    <source>
        <dbReference type="Pfam" id="PF01120"/>
    </source>
</evidence>
<comment type="caution">
    <text evidence="9">The sequence shown here is derived from an EMBL/GenBank/DDBJ whole genome shotgun (WGS) entry which is preliminary data.</text>
</comment>
<evidence type="ECO:0000256" key="1">
    <source>
        <dbReference type="ARBA" id="ARBA00004071"/>
    </source>
</evidence>
<protein>
    <recommendedName>
        <fullName evidence="3">alpha-L-fucosidase</fullName>
        <ecNumber evidence="3">3.2.1.51</ecNumber>
    </recommendedName>
</protein>
<keyword evidence="10" id="KW-1185">Reference proteome</keyword>
<dbReference type="SUPFAM" id="SSF51445">
    <property type="entry name" value="(Trans)glycosidases"/>
    <property type="match status" value="1"/>
</dbReference>
<dbReference type="InterPro" id="IPR017853">
    <property type="entry name" value="GH"/>
</dbReference>
<dbReference type="SMART" id="SM00812">
    <property type="entry name" value="Alpha_L_fucos"/>
    <property type="match status" value="1"/>
</dbReference>
<dbReference type="InterPro" id="IPR057739">
    <property type="entry name" value="Glyco_hydro_29_N"/>
</dbReference>
<keyword evidence="5" id="KW-0378">Hydrolase</keyword>
<dbReference type="InterPro" id="IPR016286">
    <property type="entry name" value="FUC_metazoa-typ"/>
</dbReference>
<dbReference type="EMBL" id="JAAGNX010000001">
    <property type="protein sequence ID" value="NDV61723.1"/>
    <property type="molecule type" value="Genomic_DNA"/>
</dbReference>
<comment type="similarity">
    <text evidence="2">Belongs to the glycosyl hydrolase 29 family.</text>
</comment>
<name>A0A6B2LZ58_9BACT</name>
<dbReference type="PANTHER" id="PTHR10030">
    <property type="entry name" value="ALPHA-L-FUCOSIDASE"/>
    <property type="match status" value="1"/>
</dbReference>
<reference evidence="9 10" key="1">
    <citation type="submission" date="2020-02" db="EMBL/GenBank/DDBJ databases">
        <title>Albibacoteraceae fam. nov., the first described family within the subdivision 4 Verrucomicrobia.</title>
        <authorList>
            <person name="Xi F."/>
        </authorList>
    </citation>
    <scope>NUCLEOTIDE SEQUENCE [LARGE SCALE GENOMIC DNA]</scope>
    <source>
        <strain evidence="9 10">CK1056</strain>
    </source>
</reference>
<evidence type="ECO:0000256" key="6">
    <source>
        <dbReference type="ARBA" id="ARBA00023295"/>
    </source>
</evidence>
<proteinExistence type="inferred from homology"/>
<organism evidence="9 10">
    <name type="scientific">Oceanipulchritudo coccoides</name>
    <dbReference type="NCBI Taxonomy" id="2706888"/>
    <lineage>
        <taxon>Bacteria</taxon>
        <taxon>Pseudomonadati</taxon>
        <taxon>Verrucomicrobiota</taxon>
        <taxon>Opitutia</taxon>
        <taxon>Puniceicoccales</taxon>
        <taxon>Oceanipulchritudinaceae</taxon>
        <taxon>Oceanipulchritudo</taxon>
    </lineage>
</organism>
<dbReference type="PRINTS" id="PR00741">
    <property type="entry name" value="GLHYDRLASE29"/>
</dbReference>
<dbReference type="GO" id="GO:0005764">
    <property type="term" value="C:lysosome"/>
    <property type="evidence" value="ECO:0007669"/>
    <property type="project" value="TreeGrafter"/>
</dbReference>
<dbReference type="AlphaFoldDB" id="A0A6B2LZ58"/>
<keyword evidence="4 7" id="KW-0732">Signal</keyword>
<keyword evidence="6" id="KW-0326">Glycosidase</keyword>
<feature type="domain" description="Glycoside hydrolase family 29 N-terminal" evidence="8">
    <location>
        <begin position="31"/>
        <end position="323"/>
    </location>
</feature>
<dbReference type="GO" id="GO:0004560">
    <property type="term" value="F:alpha-L-fucosidase activity"/>
    <property type="evidence" value="ECO:0007669"/>
    <property type="project" value="InterPro"/>
</dbReference>
<feature type="signal peptide" evidence="7">
    <location>
        <begin position="1"/>
        <end position="22"/>
    </location>
</feature>
<dbReference type="Proteomes" id="UP000478417">
    <property type="component" value="Unassembled WGS sequence"/>
</dbReference>
<sequence length="442" mass="50823">MNARPLLPIACALLLNSSMLLAEVERSYDLRNTQARNESFMDWGMGLFIHWSLDAELGSVISHSMVGASDDYLQRYVHELPGYFDPQEYDPENWAKLAKLAGFKYMVLTAKHHSGFCLWPTATTEFSIKNTPYGRDIVGPYIDACRKYGLKVGLYFSPEDFWFLLKQDQVIRRRGADYPHITHNNELLEYAKSQIKELLTGYGPIDVIFLDGQKNDPVREYVHELQPHCIVSRGEMETPEQRIPDEPIPGPWESCFTLGTQWQFKPTNEDYKSGGELIQMLIEIRAKGGNLLINTGPDPSGKIPFEQERRFRELALWMFVNGEAIHEIRPCPVIREGDIWFTRSAENPDTVYAFIPQGEDLWDRGERREFILKSLVADESSSVSVLGQNDQVVEYAPETDPRSRFEQTPEGLKVSVVRAQRLYNNHRWPNPMVVKLTNVLFN</sequence>
<dbReference type="RefSeq" id="WP_163962910.1">
    <property type="nucleotide sequence ID" value="NZ_JAAGNX010000001.1"/>
</dbReference>
<comment type="function">
    <text evidence="1">Alpha-L-fucosidase is responsible for hydrolyzing the alpha-1,6-linked fucose joined to the reducing-end N-acetylglucosamine of the carbohydrate moieties of glycoproteins.</text>
</comment>
<dbReference type="GO" id="GO:0016139">
    <property type="term" value="P:glycoside catabolic process"/>
    <property type="evidence" value="ECO:0007669"/>
    <property type="project" value="TreeGrafter"/>
</dbReference>